<dbReference type="Proteomes" id="UP001267426">
    <property type="component" value="Unassembled WGS sequence"/>
</dbReference>
<keyword evidence="6" id="KW-1185">Reference proteome</keyword>
<proteinExistence type="predicted"/>
<name>A0ABU3BTQ1_9BACT</name>
<comment type="subunit">
    <text evidence="2">Interacts with COX5B; this interaction may contribute to localize PYROXD2 to the inner face of the inner mitochondrial membrane.</text>
</comment>
<evidence type="ECO:0000256" key="1">
    <source>
        <dbReference type="ARBA" id="ARBA00037217"/>
    </source>
</evidence>
<accession>A0ABU3BTQ1</accession>
<dbReference type="SUPFAM" id="SSF51905">
    <property type="entry name" value="FAD/NAD(P)-binding domain"/>
    <property type="match status" value="1"/>
</dbReference>
<dbReference type="Gene3D" id="3.90.660.50">
    <property type="match status" value="1"/>
</dbReference>
<dbReference type="RefSeq" id="WP_311664776.1">
    <property type="nucleotide sequence ID" value="NZ_JAVRHT010000034.1"/>
</dbReference>
<evidence type="ECO:0000256" key="2">
    <source>
        <dbReference type="ARBA" id="ARBA00038825"/>
    </source>
</evidence>
<dbReference type="PANTHER" id="PTHR10668">
    <property type="entry name" value="PHYTOENE DEHYDROGENASE"/>
    <property type="match status" value="1"/>
</dbReference>
<comment type="caution">
    <text evidence="5">The sequence shown here is derived from an EMBL/GenBank/DDBJ whole genome shotgun (WGS) entry which is preliminary data.</text>
</comment>
<evidence type="ECO:0000256" key="3">
    <source>
        <dbReference type="ARBA" id="ARBA00040298"/>
    </source>
</evidence>
<sequence>MDYDLIVIGAGHNALISAAYVAQAGYRVGVFERRDVVGGAVSTVEHVPGYQFDLGGSAHILIRLTPIVEELGLERYGLEYLELDPLFFAPYQDGASVTIYRDVDQTAQGLERQFPGEGEAYKAFVDTWAPFSRTVKDVFLSTPSPFELGKTFAFGDSAAIDWQNALGTILRPYGEVVDQFFTHEKVKTPLVWMAAQSGPPPTEPLSAPFLLWHPLYHESGVARPRGGSGGLTKALRQHIEAHGGDVFTSAPVDRIVVSSGAVEGVEVKGEVYTATSVLSGTHILETLDRLLPRADRPAQADQMRVGNGFGAILRLALDKPLEYAAAPGLESRTGLQLVCRNRQQISDAYADYLKGHPAQDPPIVGMSFSAVDDTLAPPGGEVLWLWAQYFPYELSGGRSWDDIGDEVAESILDTFEVYAPGTKASVVGSLFQHPLWLERELGLFRGNVMHLEMSLDQMFTLRPALGMSEYKGPVDGLFLTGASTHPGGGIMGASGRNAARVVLKHLS</sequence>
<gene>
    <name evidence="5" type="ORF">RM540_12985</name>
</gene>
<dbReference type="EMBL" id="JAVRHT010000034">
    <property type="protein sequence ID" value="MDT0632669.1"/>
    <property type="molecule type" value="Genomic_DNA"/>
</dbReference>
<organism evidence="5 6">
    <name type="scientific">Rubrivirga litoralis</name>
    <dbReference type="NCBI Taxonomy" id="3075598"/>
    <lineage>
        <taxon>Bacteria</taxon>
        <taxon>Pseudomonadati</taxon>
        <taxon>Rhodothermota</taxon>
        <taxon>Rhodothermia</taxon>
        <taxon>Rhodothermales</taxon>
        <taxon>Rubricoccaceae</taxon>
        <taxon>Rubrivirga</taxon>
    </lineage>
</organism>
<comment type="function">
    <text evidence="1">Probable oxidoreductase that may play a role as regulator of mitochondrial function.</text>
</comment>
<dbReference type="Gene3D" id="3.50.50.60">
    <property type="entry name" value="FAD/NAD(P)-binding domain"/>
    <property type="match status" value="2"/>
</dbReference>
<dbReference type="InterPro" id="IPR002937">
    <property type="entry name" value="Amino_oxidase"/>
</dbReference>
<dbReference type="Pfam" id="PF01593">
    <property type="entry name" value="Amino_oxidase"/>
    <property type="match status" value="1"/>
</dbReference>
<evidence type="ECO:0000313" key="6">
    <source>
        <dbReference type="Proteomes" id="UP001267426"/>
    </source>
</evidence>
<reference evidence="5 6" key="1">
    <citation type="submission" date="2023-09" db="EMBL/GenBank/DDBJ databases">
        <authorList>
            <person name="Rey-Velasco X."/>
        </authorList>
    </citation>
    <scope>NUCLEOTIDE SEQUENCE [LARGE SCALE GENOMIC DNA]</scope>
    <source>
        <strain evidence="5 6">F394</strain>
    </source>
</reference>
<protein>
    <recommendedName>
        <fullName evidence="3">Pyridine nucleotide-disulfide oxidoreductase domain-containing protein 2</fullName>
    </recommendedName>
</protein>
<evidence type="ECO:0000259" key="4">
    <source>
        <dbReference type="Pfam" id="PF01593"/>
    </source>
</evidence>
<dbReference type="PANTHER" id="PTHR10668:SF103">
    <property type="entry name" value="PYRIDINE NUCLEOTIDE-DISULFIDE OXIDOREDUCTASE DOMAIN-CONTAINING PROTEIN 2"/>
    <property type="match status" value="1"/>
</dbReference>
<evidence type="ECO:0000313" key="5">
    <source>
        <dbReference type="EMBL" id="MDT0632669.1"/>
    </source>
</evidence>
<feature type="domain" description="Amine oxidase" evidence="4">
    <location>
        <begin position="15"/>
        <end position="281"/>
    </location>
</feature>
<dbReference type="InterPro" id="IPR036188">
    <property type="entry name" value="FAD/NAD-bd_sf"/>
</dbReference>